<sequence length="222" mass="24119">MKRAKFIGTVIQPLGLKGRLLYQAVDNEHYIPSDARVLRATPSSDNEVLGASEYGRVYSRHQPQGAEFVRLSQTGVEPVGVVVVDDSDPVRSREDLFEQHGAPNLVFLGVTEPTSHYDRLTVYEPCGGVPVTPVGDKVVLLSPSRPPAGTVVMDGLGDAYLGHGSNGVNVYSFEQILAVLIDDMGMGEEEAIEYACFNITGAWIGDNTPLIITEEPIYDELE</sequence>
<protein>
    <submittedName>
        <fullName evidence="1">Uncharacterized protein</fullName>
    </submittedName>
</protein>
<evidence type="ECO:0000313" key="2">
    <source>
        <dbReference type="Proteomes" id="UP000184268"/>
    </source>
</evidence>
<evidence type="ECO:0000313" key="1">
    <source>
        <dbReference type="EMBL" id="SHH62688.1"/>
    </source>
</evidence>
<dbReference type="EMBL" id="FQXG01000003">
    <property type="protein sequence ID" value="SHH62688.1"/>
    <property type="molecule type" value="Genomic_DNA"/>
</dbReference>
<dbReference type="Proteomes" id="UP000184268">
    <property type="component" value="Unassembled WGS sequence"/>
</dbReference>
<dbReference type="RefSeq" id="WP_143165661.1">
    <property type="nucleotide sequence ID" value="NZ_FQXG01000003.1"/>
</dbReference>
<proteinExistence type="predicted"/>
<dbReference type="AlphaFoldDB" id="A0A1M5UIG3"/>
<accession>A0A1M5UIG3</accession>
<keyword evidence="2" id="KW-1185">Reference proteome</keyword>
<gene>
    <name evidence="1" type="ORF">SAMN02745129_2585</name>
</gene>
<reference evidence="1 2" key="1">
    <citation type="submission" date="2016-11" db="EMBL/GenBank/DDBJ databases">
        <authorList>
            <person name="Jaros S."/>
            <person name="Januszkiewicz K."/>
            <person name="Wedrychowicz H."/>
        </authorList>
    </citation>
    <scope>NUCLEOTIDE SEQUENCE [LARGE SCALE GENOMIC DNA]</scope>
    <source>
        <strain evidence="1 2">DSM 16917</strain>
    </source>
</reference>
<organism evidence="1 2">
    <name type="scientific">Ferrimonas marina</name>
    <dbReference type="NCBI Taxonomy" id="299255"/>
    <lineage>
        <taxon>Bacteria</taxon>
        <taxon>Pseudomonadati</taxon>
        <taxon>Pseudomonadota</taxon>
        <taxon>Gammaproteobacteria</taxon>
        <taxon>Alteromonadales</taxon>
        <taxon>Ferrimonadaceae</taxon>
        <taxon>Ferrimonas</taxon>
    </lineage>
</organism>
<name>A0A1M5UIG3_9GAMM</name>
<dbReference type="OrthoDB" id="3481871at2"/>